<accession>A0ABU0GIR1</accession>
<name>A0ABU0GIR1_9CELL</name>
<organism evidence="2 3">
    <name type="scientific">Cellulomonas iranensis</name>
    <dbReference type="NCBI Taxonomy" id="76862"/>
    <lineage>
        <taxon>Bacteria</taxon>
        <taxon>Bacillati</taxon>
        <taxon>Actinomycetota</taxon>
        <taxon>Actinomycetes</taxon>
        <taxon>Micrococcales</taxon>
        <taxon>Cellulomonadaceae</taxon>
        <taxon>Cellulomonas</taxon>
    </lineage>
</organism>
<evidence type="ECO:0000313" key="2">
    <source>
        <dbReference type="EMBL" id="MDQ0425265.1"/>
    </source>
</evidence>
<keyword evidence="1" id="KW-0472">Membrane</keyword>
<reference evidence="2 3" key="1">
    <citation type="submission" date="2023-07" db="EMBL/GenBank/DDBJ databases">
        <title>Sequencing the genomes of 1000 actinobacteria strains.</title>
        <authorList>
            <person name="Klenk H.-P."/>
        </authorList>
    </citation>
    <scope>NUCLEOTIDE SEQUENCE [LARGE SCALE GENOMIC DNA]</scope>
    <source>
        <strain evidence="2 3">DSM 14785</strain>
    </source>
</reference>
<feature type="transmembrane region" description="Helical" evidence="1">
    <location>
        <begin position="31"/>
        <end position="63"/>
    </location>
</feature>
<evidence type="ECO:0008006" key="4">
    <source>
        <dbReference type="Google" id="ProtNLM"/>
    </source>
</evidence>
<sequence>MATGDLPHARPVDPDAWTGEDTTPFYRDRSWWVSTAAAVVLLAATWVTPFGIATAGVLAGIGIALHPGKGRDDRIVRAVCVGGFVLLVGLMPLLSAGAAGLSLNQRVAQAVVGLVVGLVVGKVVQFRRDAARRARRSAV</sequence>
<comment type="caution">
    <text evidence="2">The sequence shown here is derived from an EMBL/GenBank/DDBJ whole genome shotgun (WGS) entry which is preliminary data.</text>
</comment>
<keyword evidence="3" id="KW-1185">Reference proteome</keyword>
<proteinExistence type="predicted"/>
<evidence type="ECO:0000256" key="1">
    <source>
        <dbReference type="SAM" id="Phobius"/>
    </source>
</evidence>
<feature type="transmembrane region" description="Helical" evidence="1">
    <location>
        <begin position="75"/>
        <end position="101"/>
    </location>
</feature>
<dbReference type="EMBL" id="JAUSVM010000001">
    <property type="protein sequence ID" value="MDQ0425265.1"/>
    <property type="molecule type" value="Genomic_DNA"/>
</dbReference>
<evidence type="ECO:0000313" key="3">
    <source>
        <dbReference type="Proteomes" id="UP001240250"/>
    </source>
</evidence>
<protein>
    <recommendedName>
        <fullName evidence="4">SPW repeat protein</fullName>
    </recommendedName>
</protein>
<dbReference type="RefSeq" id="WP_070319197.1">
    <property type="nucleotide sequence ID" value="NZ_JAUSVM010000001.1"/>
</dbReference>
<keyword evidence="1" id="KW-0812">Transmembrane</keyword>
<gene>
    <name evidence="2" type="ORF">JO380_001646</name>
</gene>
<feature type="transmembrane region" description="Helical" evidence="1">
    <location>
        <begin position="107"/>
        <end position="126"/>
    </location>
</feature>
<dbReference type="Proteomes" id="UP001240250">
    <property type="component" value="Unassembled WGS sequence"/>
</dbReference>
<keyword evidence="1" id="KW-1133">Transmembrane helix</keyword>